<dbReference type="InterPro" id="IPR012340">
    <property type="entry name" value="NA-bd_OB-fold"/>
</dbReference>
<evidence type="ECO:0000256" key="1">
    <source>
        <dbReference type="ARBA" id="ARBA00023125"/>
    </source>
</evidence>
<accession>A0A643G235</accession>
<dbReference type="Pfam" id="PF00436">
    <property type="entry name" value="SSB"/>
    <property type="match status" value="1"/>
</dbReference>
<keyword evidence="1 2" id="KW-0238">DNA-binding</keyword>
<dbReference type="Proteomes" id="UP000397656">
    <property type="component" value="Plasmid pRK1-1"/>
</dbReference>
<dbReference type="EMBL" id="CP062805">
    <property type="protein sequence ID" value="QOT81886.1"/>
    <property type="molecule type" value="Genomic_DNA"/>
</dbReference>
<name>A0A643G235_9BURK</name>
<dbReference type="GO" id="GO:0003697">
    <property type="term" value="F:single-stranded DNA binding"/>
    <property type="evidence" value="ECO:0007669"/>
    <property type="project" value="InterPro"/>
</dbReference>
<proteinExistence type="predicted"/>
<dbReference type="AlphaFoldDB" id="A0A643G235"/>
<organism evidence="3 4">
    <name type="scientific">Cupriavidus basilensis</name>
    <dbReference type="NCBI Taxonomy" id="68895"/>
    <lineage>
        <taxon>Bacteria</taxon>
        <taxon>Pseudomonadati</taxon>
        <taxon>Pseudomonadota</taxon>
        <taxon>Betaproteobacteria</taxon>
        <taxon>Burkholderiales</taxon>
        <taxon>Burkholderiaceae</taxon>
        <taxon>Cupriavidus</taxon>
    </lineage>
</organism>
<evidence type="ECO:0000313" key="3">
    <source>
        <dbReference type="EMBL" id="QOT81886.1"/>
    </source>
</evidence>
<reference evidence="3 4" key="1">
    <citation type="submission" date="2020-10" db="EMBL/GenBank/DDBJ databases">
        <title>Complete genome sequence of Cupriavidus basilensis CCUG 49340T.</title>
        <authorList>
            <person name="Salva-Serra F."/>
            <person name="Donoso R.A."/>
            <person name="Cho K.H."/>
            <person name="Yoo J.A."/>
            <person name="Lee K."/>
            <person name="Yoon S.-H."/>
            <person name="Perez-Pantoja D."/>
            <person name="Moore E.R.B."/>
        </authorList>
    </citation>
    <scope>NUCLEOTIDE SEQUENCE [LARGE SCALE GENOMIC DNA]</scope>
    <source>
        <strain evidence="4">CCUG 49340</strain>
        <plasmid evidence="3 4">pRK1-1</plasmid>
    </source>
</reference>
<evidence type="ECO:0000256" key="2">
    <source>
        <dbReference type="PROSITE-ProRule" id="PRU00252"/>
    </source>
</evidence>
<dbReference type="InterPro" id="IPR000424">
    <property type="entry name" value="Primosome_PriB/ssb"/>
</dbReference>
<dbReference type="SUPFAM" id="SSF50249">
    <property type="entry name" value="Nucleic acid-binding proteins"/>
    <property type="match status" value="1"/>
</dbReference>
<protein>
    <submittedName>
        <fullName evidence="3">Single-stranded DNA-binding protein</fullName>
    </submittedName>
</protein>
<evidence type="ECO:0000313" key="4">
    <source>
        <dbReference type="Proteomes" id="UP000397656"/>
    </source>
</evidence>
<geneLocation type="plasmid" evidence="3 4">
    <name>pRK1-1</name>
</geneLocation>
<keyword evidence="3" id="KW-0614">Plasmid</keyword>
<dbReference type="PROSITE" id="PS50935">
    <property type="entry name" value="SSB"/>
    <property type="match status" value="1"/>
</dbReference>
<sequence>MRIEPDTLLERLREAGVNKADDREPVYEADVAALSALYRKLLGPRTIEIAAEVRGEADPGLETPAKPKVNRVILVGQLGEGPEVRCLPSDAPVANIRLAVAHRYWRLLRDVVEFGYDTRETRALLYLDLLGGHVPARLTAVVRRLVRSALRASIAESRRTHRLSALAAQVRSFLAGHVVSCHHADREATIHPAFAPPVAVI</sequence>
<dbReference type="Gene3D" id="2.40.50.140">
    <property type="entry name" value="Nucleic acid-binding proteins"/>
    <property type="match status" value="1"/>
</dbReference>
<gene>
    <name evidence="3" type="ORF">F7R26_036775</name>
</gene>